<evidence type="ECO:0000313" key="9">
    <source>
        <dbReference type="EMBL" id="CAD6492690.1"/>
    </source>
</evidence>
<accession>A0A811TAD9</accession>
<evidence type="ECO:0000256" key="5">
    <source>
        <dbReference type="ARBA" id="ARBA00023136"/>
    </source>
</evidence>
<keyword evidence="4 6" id="KW-1133">Transmembrane helix</keyword>
<evidence type="ECO:0000259" key="7">
    <source>
        <dbReference type="Pfam" id="PF02687"/>
    </source>
</evidence>
<dbReference type="GO" id="GO:0098797">
    <property type="term" value="C:plasma membrane protein complex"/>
    <property type="evidence" value="ECO:0007669"/>
    <property type="project" value="TreeGrafter"/>
</dbReference>
<dbReference type="PANTHER" id="PTHR30489">
    <property type="entry name" value="LIPOPROTEIN-RELEASING SYSTEM TRANSMEMBRANE PROTEIN LOLE"/>
    <property type="match status" value="1"/>
</dbReference>
<evidence type="ECO:0000259" key="8">
    <source>
        <dbReference type="Pfam" id="PF12704"/>
    </source>
</evidence>
<evidence type="ECO:0000256" key="1">
    <source>
        <dbReference type="ARBA" id="ARBA00004651"/>
    </source>
</evidence>
<reference evidence="9" key="1">
    <citation type="submission" date="2020-10" db="EMBL/GenBank/DDBJ databases">
        <authorList>
            <person name="Hahn C.J."/>
            <person name="Laso-Perez R."/>
            <person name="Vulcano F."/>
            <person name="Vaziourakis K.-M."/>
            <person name="Stokke R."/>
            <person name="Steen I.H."/>
            <person name="Teske A."/>
            <person name="Boetius A."/>
            <person name="Liebeke M."/>
            <person name="Amann R."/>
            <person name="Knittel K."/>
        </authorList>
    </citation>
    <scope>NUCLEOTIDE SEQUENCE</scope>
    <source>
        <strain evidence="9">Gfbio:e3339647-f889-4370-9287-4fb5cb688e4c:AG392J18_GoMArc1</strain>
    </source>
</reference>
<evidence type="ECO:0000256" key="6">
    <source>
        <dbReference type="SAM" id="Phobius"/>
    </source>
</evidence>
<dbReference type="AlphaFoldDB" id="A0A811TAD9"/>
<protein>
    <submittedName>
        <fullName evidence="9">FtsX-like permease family protein</fullName>
    </submittedName>
</protein>
<evidence type="ECO:0000256" key="4">
    <source>
        <dbReference type="ARBA" id="ARBA00022989"/>
    </source>
</evidence>
<keyword evidence="5 6" id="KW-0472">Membrane</keyword>
<dbReference type="InterPro" id="IPR051447">
    <property type="entry name" value="Lipoprotein-release_system"/>
</dbReference>
<dbReference type="Pfam" id="PF02687">
    <property type="entry name" value="FtsX"/>
    <property type="match status" value="1"/>
</dbReference>
<feature type="transmembrane region" description="Helical" evidence="6">
    <location>
        <begin position="254"/>
        <end position="276"/>
    </location>
</feature>
<evidence type="ECO:0000313" key="10">
    <source>
        <dbReference type="Proteomes" id="UP000612009"/>
    </source>
</evidence>
<sequence length="387" mass="42375">MYELFIAIRHLRSRRRQTILSILGIGLAVMILMVSQASMVGFTEELYKKTVDNMPHVTVEPKSDEDYIYLYRSLADNIREIEGVTGASPVLSGPATFAYKDTSRNVIMRGILVKEHNTVLHTEKNIIKGSFRNIEVTHKSVILGDSLSEKLDVKVGDTVDATFPEAKPTTLKVVGIYNSGTPQDATLAYVSLSTAQQFFDNSNVVNSILVRVEDPDCAQPIADEIDAADYQASSWMETNPEILQMIMIEGLSNFIILGMIIVIASFSMVSTLFMVVMEKTKEIGMLMAMGAPRRRILTIFLLEGGIMGLIGPVVGVLAGIAVSLYLGSITMNIGEEAYGGVSTFPFVVRTKDAVMIVIFTFLLNLVAGIFPARRASTLDPVEAISSE</sequence>
<feature type="domain" description="MacB-like periplasmic core" evidence="8">
    <location>
        <begin position="18"/>
        <end position="227"/>
    </location>
</feature>
<name>A0A811TAD9_9EURY</name>
<evidence type="ECO:0000256" key="2">
    <source>
        <dbReference type="ARBA" id="ARBA00022475"/>
    </source>
</evidence>
<evidence type="ECO:0000256" key="3">
    <source>
        <dbReference type="ARBA" id="ARBA00022692"/>
    </source>
</evidence>
<dbReference type="InterPro" id="IPR003838">
    <property type="entry name" value="ABC3_permease_C"/>
</dbReference>
<keyword evidence="2" id="KW-1003">Cell membrane</keyword>
<dbReference type="Proteomes" id="UP000612009">
    <property type="component" value="Unassembled WGS sequence"/>
</dbReference>
<proteinExistence type="predicted"/>
<organism evidence="9 10">
    <name type="scientific">Candidatus Argoarchaeum ethanivorans</name>
    <dbReference type="NCBI Taxonomy" id="2608793"/>
    <lineage>
        <taxon>Archaea</taxon>
        <taxon>Methanobacteriati</taxon>
        <taxon>Methanobacteriota</taxon>
        <taxon>Stenosarchaea group</taxon>
        <taxon>Methanomicrobia</taxon>
        <taxon>Methanosarcinales</taxon>
        <taxon>Methanosarcinales incertae sedis</taxon>
        <taxon>GOM Arc I cluster</taxon>
        <taxon>Candidatus Argoarchaeum</taxon>
    </lineage>
</organism>
<dbReference type="InterPro" id="IPR025857">
    <property type="entry name" value="MacB_PCD"/>
</dbReference>
<dbReference type="PANTHER" id="PTHR30489:SF0">
    <property type="entry name" value="LIPOPROTEIN-RELEASING SYSTEM TRANSMEMBRANE PROTEIN LOLE"/>
    <property type="match status" value="1"/>
</dbReference>
<feature type="transmembrane region" description="Helical" evidence="6">
    <location>
        <begin position="297"/>
        <end position="326"/>
    </location>
</feature>
<dbReference type="EMBL" id="CAJHIR010000015">
    <property type="protein sequence ID" value="CAD6492690.1"/>
    <property type="molecule type" value="Genomic_DNA"/>
</dbReference>
<keyword evidence="3 6" id="KW-0812">Transmembrane</keyword>
<feature type="transmembrane region" description="Helical" evidence="6">
    <location>
        <begin position="20"/>
        <end position="42"/>
    </location>
</feature>
<comment type="caution">
    <text evidence="9">The sequence shown here is derived from an EMBL/GenBank/DDBJ whole genome shotgun (WGS) entry which is preliminary data.</text>
</comment>
<comment type="subcellular location">
    <subcellularLocation>
        <location evidence="1">Cell membrane</location>
        <topology evidence="1">Multi-pass membrane protein</topology>
    </subcellularLocation>
</comment>
<gene>
    <name evidence="9" type="ORF">LAKADJCE_00348</name>
</gene>
<feature type="transmembrane region" description="Helical" evidence="6">
    <location>
        <begin position="353"/>
        <end position="372"/>
    </location>
</feature>
<dbReference type="Pfam" id="PF12704">
    <property type="entry name" value="MacB_PCD"/>
    <property type="match status" value="1"/>
</dbReference>
<feature type="domain" description="ABC3 transporter permease C-terminal" evidence="7">
    <location>
        <begin position="255"/>
        <end position="380"/>
    </location>
</feature>
<dbReference type="GO" id="GO:0044874">
    <property type="term" value="P:lipoprotein localization to outer membrane"/>
    <property type="evidence" value="ECO:0007669"/>
    <property type="project" value="TreeGrafter"/>
</dbReference>